<accession>A0A6I8UCD8</accession>
<keyword evidence="9" id="KW-0482">Metalloprotease</keyword>
<reference evidence="14" key="1">
    <citation type="submission" date="2025-08" db="UniProtKB">
        <authorList>
            <consortium name="RefSeq"/>
        </authorList>
    </citation>
    <scope>IDENTIFICATION</scope>
    <source>
        <strain evidence="14">MV-25-SWS-2005</strain>
        <tissue evidence="14">Whole body</tissue>
    </source>
</reference>
<protein>
    <submittedName>
        <fullName evidence="14">Carboxypeptidase B</fullName>
    </submittedName>
</protein>
<dbReference type="Gene3D" id="3.40.630.10">
    <property type="entry name" value="Zn peptidases"/>
    <property type="match status" value="1"/>
</dbReference>
<keyword evidence="6 11" id="KW-0732">Signal</keyword>
<sequence length="379" mass="42665">MRRALCAIMLFVASVDPSATLGNVGSPELDLSHYYSYEGVMDYLDTLAKDYPNRVFLKDAGRTYENRMLKTITISNGDGVPGKRTIFMDAELHAREWMTPMAALYAIHQLVVNFAENADLLKNFNWIVLPLANPDGYEFSRNSDRWWRNNRSPNGRQCFGTNLNRNFDVAWGQGYSELADPCTESYAGSEPFSEAEARLVRDIMHELVDNGSGTMYLSLHTANRSMFYPWVYESSPTRNHHELKEIARFATDRILRETGTQIKPKQAYYYGGMVGGTSLDYAFKVGFPLSFVFEMSGLAFGVEYKFFPPPTAIRRLTAETWVGIRALAEKAIEKYPPGRAIPAIQRKPVSNRAPGSQDLNILVGLLSTLLAYVASHLTS</sequence>
<evidence type="ECO:0000256" key="9">
    <source>
        <dbReference type="ARBA" id="ARBA00023049"/>
    </source>
</evidence>
<evidence type="ECO:0000259" key="12">
    <source>
        <dbReference type="PROSITE" id="PS52035"/>
    </source>
</evidence>
<keyword evidence="5" id="KW-0479">Metal-binding</keyword>
<feature type="active site" description="Proton donor/acceptor" evidence="10">
    <location>
        <position position="294"/>
    </location>
</feature>
<dbReference type="PRINTS" id="PR00765">
    <property type="entry name" value="CRBOXYPTASEA"/>
</dbReference>
<dbReference type="InParanoid" id="A0A6I8UCD8"/>
<evidence type="ECO:0000256" key="4">
    <source>
        <dbReference type="ARBA" id="ARBA00022670"/>
    </source>
</evidence>
<dbReference type="ExpressionAtlas" id="A0A6I8UCD8">
    <property type="expression patterns" value="baseline"/>
</dbReference>
<dbReference type="GO" id="GO:0008270">
    <property type="term" value="F:zinc ion binding"/>
    <property type="evidence" value="ECO:0007669"/>
    <property type="project" value="InterPro"/>
</dbReference>
<evidence type="ECO:0000313" key="13">
    <source>
        <dbReference type="Proteomes" id="UP000001819"/>
    </source>
</evidence>
<dbReference type="PROSITE" id="PS52035">
    <property type="entry name" value="PEPTIDASE_M14"/>
    <property type="match status" value="1"/>
</dbReference>
<dbReference type="SMART" id="SM00631">
    <property type="entry name" value="Zn_pept"/>
    <property type="match status" value="1"/>
</dbReference>
<keyword evidence="7" id="KW-0378">Hydrolase</keyword>
<evidence type="ECO:0000256" key="3">
    <source>
        <dbReference type="ARBA" id="ARBA00022645"/>
    </source>
</evidence>
<feature type="signal peptide" evidence="11">
    <location>
        <begin position="1"/>
        <end position="20"/>
    </location>
</feature>
<comment type="similarity">
    <text evidence="2 10">Belongs to the peptidase M14 family.</text>
</comment>
<dbReference type="GO" id="GO:0006508">
    <property type="term" value="P:proteolysis"/>
    <property type="evidence" value="ECO:0007669"/>
    <property type="project" value="UniProtKB-KW"/>
</dbReference>
<dbReference type="Pfam" id="PF00246">
    <property type="entry name" value="Peptidase_M14"/>
    <property type="match status" value="1"/>
</dbReference>
<comment type="cofactor">
    <cofactor evidence="1">
        <name>Zn(2+)</name>
        <dbReference type="ChEBI" id="CHEBI:29105"/>
    </cofactor>
</comment>
<keyword evidence="13" id="KW-1185">Reference proteome</keyword>
<proteinExistence type="inferred from homology"/>
<evidence type="ECO:0000256" key="8">
    <source>
        <dbReference type="ARBA" id="ARBA00022833"/>
    </source>
</evidence>
<keyword evidence="4" id="KW-0645">Protease</keyword>
<dbReference type="PANTHER" id="PTHR11705">
    <property type="entry name" value="PROTEASE FAMILY M14 CARBOXYPEPTIDASE A,B"/>
    <property type="match status" value="1"/>
</dbReference>
<organism evidence="13 14">
    <name type="scientific">Drosophila pseudoobscura pseudoobscura</name>
    <name type="common">Fruit fly</name>
    <dbReference type="NCBI Taxonomy" id="46245"/>
    <lineage>
        <taxon>Eukaryota</taxon>
        <taxon>Metazoa</taxon>
        <taxon>Ecdysozoa</taxon>
        <taxon>Arthropoda</taxon>
        <taxon>Hexapoda</taxon>
        <taxon>Insecta</taxon>
        <taxon>Pterygota</taxon>
        <taxon>Neoptera</taxon>
        <taxon>Endopterygota</taxon>
        <taxon>Diptera</taxon>
        <taxon>Brachycera</taxon>
        <taxon>Muscomorpha</taxon>
        <taxon>Ephydroidea</taxon>
        <taxon>Drosophilidae</taxon>
        <taxon>Drosophila</taxon>
        <taxon>Sophophora</taxon>
    </lineage>
</organism>
<gene>
    <name evidence="14" type="primary">LOC4813176</name>
</gene>
<dbReference type="RefSeq" id="XP_001353246.2">
    <property type="nucleotide sequence ID" value="XM_001353210.3"/>
</dbReference>
<dbReference type="GO" id="GO:0004181">
    <property type="term" value="F:metallocarboxypeptidase activity"/>
    <property type="evidence" value="ECO:0007669"/>
    <property type="project" value="InterPro"/>
</dbReference>
<evidence type="ECO:0000256" key="6">
    <source>
        <dbReference type="ARBA" id="ARBA00022729"/>
    </source>
</evidence>
<dbReference type="SUPFAM" id="SSF53187">
    <property type="entry name" value="Zn-dependent exopeptidases"/>
    <property type="match status" value="1"/>
</dbReference>
<name>A0A6I8UCD8_DROPS</name>
<evidence type="ECO:0000256" key="10">
    <source>
        <dbReference type="PROSITE-ProRule" id="PRU01379"/>
    </source>
</evidence>
<dbReference type="Proteomes" id="UP000001819">
    <property type="component" value="Chromosome X"/>
</dbReference>
<dbReference type="InterPro" id="IPR000834">
    <property type="entry name" value="Peptidase_M14"/>
</dbReference>
<feature type="chain" id="PRO_5026024136" evidence="11">
    <location>
        <begin position="21"/>
        <end position="379"/>
    </location>
</feature>
<dbReference type="KEGG" id="dpo:4813176"/>
<dbReference type="FunFam" id="3.40.630.10:FF:000084">
    <property type="entry name" value="Carboxypeptidase B2"/>
    <property type="match status" value="1"/>
</dbReference>
<evidence type="ECO:0000256" key="2">
    <source>
        <dbReference type="ARBA" id="ARBA00005988"/>
    </source>
</evidence>
<evidence type="ECO:0000256" key="7">
    <source>
        <dbReference type="ARBA" id="ARBA00022801"/>
    </source>
</evidence>
<dbReference type="PANTHER" id="PTHR11705:SF140">
    <property type="entry name" value="FI02848P-RELATED"/>
    <property type="match status" value="1"/>
</dbReference>
<keyword evidence="3 14" id="KW-0121">Carboxypeptidase</keyword>
<evidence type="ECO:0000256" key="1">
    <source>
        <dbReference type="ARBA" id="ARBA00001947"/>
    </source>
</evidence>
<keyword evidence="8" id="KW-0862">Zinc</keyword>
<dbReference type="FunCoup" id="A0A6I8UCD8">
    <property type="interactions" value="21"/>
</dbReference>
<evidence type="ECO:0000313" key="14">
    <source>
        <dbReference type="RefSeq" id="XP_001353246.2"/>
    </source>
</evidence>
<feature type="domain" description="Peptidase M14" evidence="12">
    <location>
        <begin position="33"/>
        <end position="331"/>
    </location>
</feature>
<dbReference type="AlphaFoldDB" id="A0A6I8UCD8"/>
<evidence type="ECO:0000256" key="11">
    <source>
        <dbReference type="SAM" id="SignalP"/>
    </source>
</evidence>
<dbReference type="GO" id="GO:0005615">
    <property type="term" value="C:extracellular space"/>
    <property type="evidence" value="ECO:0007669"/>
    <property type="project" value="TreeGrafter"/>
</dbReference>
<evidence type="ECO:0000256" key="5">
    <source>
        <dbReference type="ARBA" id="ARBA00022723"/>
    </source>
</evidence>